<evidence type="ECO:0000256" key="6">
    <source>
        <dbReference type="ARBA" id="ARBA00023136"/>
    </source>
</evidence>
<dbReference type="SUPFAM" id="SSF49464">
    <property type="entry name" value="Carboxypeptidase regulatory domain-like"/>
    <property type="match status" value="1"/>
</dbReference>
<evidence type="ECO:0000256" key="4">
    <source>
        <dbReference type="ARBA" id="ARBA00022692"/>
    </source>
</evidence>
<dbReference type="PROSITE" id="PS52016">
    <property type="entry name" value="TONB_DEPENDENT_REC_3"/>
    <property type="match status" value="1"/>
</dbReference>
<sequence length="1076" mass="118565">MTVVILNVAAKGYGQLVTLSGKNIPVEKALNAVRKQTNFIAAYSREVLAAAKPVTIDVRNMPLEEFMRLLVKDQPLKFKIQNNTIFITENPLPAPVSVTTAPYIATEISGTLVHAQTNQPLEGATVHIVGQKIIAAADANGRFSIKAEIGDVLMITFVGFTTKEVKITSTNVGIITLEPFTSRLSEVVINKGYYTESQRLSTGSVTRVTSKIIEQQPVTNVLQALQGRMPGVSVVQNNGYPGASIDVQVRGVNSLLRTSQPLYIVDGVPFLSDAINAQTGNVLNGANGPTSPLNSINPADIESVEVLKDGDATAIYGSRGANGVILITTKKGRAGKTRIDMNLNTGMSQVAHFAPTLNTEEFLAIRKQGFKNSNITPTTANAQDLLVWDQHAYTNFQKLLIGNTANFTDASVSVSGGDDRTNFLLGGTFHKETTVYYLDKSYKRGAANLSINHSSFDRKFKLAFSAMYLADNNTLAIEDLTSRAYQLAPNFPLYNPDGSLYWSTDFFSQNPLGVMMRTNRNKSSNLNSSLNLSYTPVKGLEFKTLLGFGRSDMDQVQLTPQSSQDQVNSTNAARAAFVYSYTNNYIIEPQVSYTKTIGAHHFSGLVGGSWQYRMSRQPYYTIASDFTSDDFIENLASAASIFTRSSSTDYKFASVFARLNYVYNDRYVVNGIFRRDGSSRFGPSSRFGNFGSVGAAWLFTEESFFKNRLKWLSSGKLRGSYGITGSDNIGNYAYLDSYSTTSYVFNGVTGLVPSRIANSDYRWEQTDKLEGALELGFLDDKLQLTAAYYSNITSNQLISYTVSTQAGFSNYQANLPADVQNKGWEISLNTVNLRNKYFSWTSNFNFSANKNKLKAFPNLQKTSYYTSYVVGNPVSSVYLYKYAGYDPATDLPIVADLNNDKAITFGLQAIGRGDRYYAGTTYPDFFGGLTNTLSYKNFTLDFTFQFVKQKGRSLGSAMTYPPGFSYNFSRDVLEDYLADGGPGQRHILAAYSAAANNYFGSDATWVDASFVRLKNLSFSYDFSPSLLKRARINQARLFMQAQNLFTLTSYKGFDPESRGTSLPPLRTLSAGFKLSL</sequence>
<keyword evidence="7 8" id="KW-0998">Cell outer membrane</keyword>
<dbReference type="Gene3D" id="2.60.40.1120">
    <property type="entry name" value="Carboxypeptidase-like, regulatory domain"/>
    <property type="match status" value="1"/>
</dbReference>
<evidence type="ECO:0000256" key="8">
    <source>
        <dbReference type="PROSITE-ProRule" id="PRU01360"/>
    </source>
</evidence>
<organism evidence="12 13">
    <name type="scientific">Chitinophaga ginsengisegetis</name>
    <dbReference type="NCBI Taxonomy" id="393003"/>
    <lineage>
        <taxon>Bacteria</taxon>
        <taxon>Pseudomonadati</taxon>
        <taxon>Bacteroidota</taxon>
        <taxon>Chitinophagia</taxon>
        <taxon>Chitinophagales</taxon>
        <taxon>Chitinophagaceae</taxon>
        <taxon>Chitinophaga</taxon>
    </lineage>
</organism>
<evidence type="ECO:0000256" key="7">
    <source>
        <dbReference type="ARBA" id="ARBA00023237"/>
    </source>
</evidence>
<evidence type="ECO:0000256" key="1">
    <source>
        <dbReference type="ARBA" id="ARBA00004571"/>
    </source>
</evidence>
<dbReference type="Pfam" id="PF13715">
    <property type="entry name" value="CarbopepD_reg_2"/>
    <property type="match status" value="1"/>
</dbReference>
<name>A0A1T5PBM2_9BACT</name>
<reference evidence="13" key="1">
    <citation type="submission" date="2017-02" db="EMBL/GenBank/DDBJ databases">
        <authorList>
            <person name="Varghese N."/>
            <person name="Submissions S."/>
        </authorList>
    </citation>
    <scope>NUCLEOTIDE SEQUENCE [LARGE SCALE GENOMIC DNA]</scope>
    <source>
        <strain evidence="13">DSM 18108</strain>
    </source>
</reference>
<keyword evidence="3 8" id="KW-1134">Transmembrane beta strand</keyword>
<dbReference type="Proteomes" id="UP000190166">
    <property type="component" value="Unassembled WGS sequence"/>
</dbReference>
<evidence type="ECO:0000313" key="13">
    <source>
        <dbReference type="Proteomes" id="UP000190166"/>
    </source>
</evidence>
<evidence type="ECO:0000256" key="9">
    <source>
        <dbReference type="RuleBase" id="RU003357"/>
    </source>
</evidence>
<dbReference type="AlphaFoldDB" id="A0A1T5PBM2"/>
<evidence type="ECO:0000256" key="3">
    <source>
        <dbReference type="ARBA" id="ARBA00022452"/>
    </source>
</evidence>
<protein>
    <submittedName>
        <fullName evidence="12">TonB-linked outer membrane protein, SusC/RagA family</fullName>
    </submittedName>
</protein>
<proteinExistence type="inferred from homology"/>
<feature type="domain" description="TonB-dependent receptor-like beta-barrel" evidence="10">
    <location>
        <begin position="488"/>
        <end position="942"/>
    </location>
</feature>
<dbReference type="InterPro" id="IPR023996">
    <property type="entry name" value="TonB-dep_OMP_SusC/RagA"/>
</dbReference>
<dbReference type="Gene3D" id="2.40.170.20">
    <property type="entry name" value="TonB-dependent receptor, beta-barrel domain"/>
    <property type="match status" value="1"/>
</dbReference>
<keyword evidence="13" id="KW-1185">Reference proteome</keyword>
<accession>A0A1T5PBM2</accession>
<dbReference type="Pfam" id="PF07715">
    <property type="entry name" value="Plug"/>
    <property type="match status" value="1"/>
</dbReference>
<dbReference type="InterPro" id="IPR008969">
    <property type="entry name" value="CarboxyPept-like_regulatory"/>
</dbReference>
<comment type="similarity">
    <text evidence="8 9">Belongs to the TonB-dependent receptor family.</text>
</comment>
<dbReference type="InterPro" id="IPR012910">
    <property type="entry name" value="Plug_dom"/>
</dbReference>
<dbReference type="SUPFAM" id="SSF56935">
    <property type="entry name" value="Porins"/>
    <property type="match status" value="1"/>
</dbReference>
<evidence type="ECO:0000313" key="12">
    <source>
        <dbReference type="EMBL" id="SKD09768.1"/>
    </source>
</evidence>
<dbReference type="InterPro" id="IPR037066">
    <property type="entry name" value="Plug_dom_sf"/>
</dbReference>
<comment type="subcellular location">
    <subcellularLocation>
        <location evidence="1 8">Cell outer membrane</location>
        <topology evidence="1 8">Multi-pass membrane protein</topology>
    </subcellularLocation>
</comment>
<evidence type="ECO:0000256" key="2">
    <source>
        <dbReference type="ARBA" id="ARBA00022448"/>
    </source>
</evidence>
<dbReference type="InterPro" id="IPR023997">
    <property type="entry name" value="TonB-dep_OMP_SusC/RagA_CS"/>
</dbReference>
<dbReference type="GO" id="GO:0006826">
    <property type="term" value="P:iron ion transport"/>
    <property type="evidence" value="ECO:0007669"/>
    <property type="project" value="UniProtKB-KW"/>
</dbReference>
<keyword evidence="6 8" id="KW-0472">Membrane</keyword>
<evidence type="ECO:0000259" key="10">
    <source>
        <dbReference type="Pfam" id="PF00593"/>
    </source>
</evidence>
<dbReference type="NCBIfam" id="TIGR04056">
    <property type="entry name" value="OMP_RagA_SusC"/>
    <property type="match status" value="1"/>
</dbReference>
<dbReference type="Gene3D" id="2.170.130.10">
    <property type="entry name" value="TonB-dependent receptor, plug domain"/>
    <property type="match status" value="1"/>
</dbReference>
<keyword evidence="4 8" id="KW-0812">Transmembrane</keyword>
<dbReference type="STRING" id="393003.SAMN05660461_5660"/>
<evidence type="ECO:0000259" key="11">
    <source>
        <dbReference type="Pfam" id="PF07715"/>
    </source>
</evidence>
<dbReference type="NCBIfam" id="TIGR04057">
    <property type="entry name" value="SusC_RagA_signa"/>
    <property type="match status" value="1"/>
</dbReference>
<dbReference type="GO" id="GO:0009279">
    <property type="term" value="C:cell outer membrane"/>
    <property type="evidence" value="ECO:0007669"/>
    <property type="project" value="UniProtKB-SubCell"/>
</dbReference>
<dbReference type="InterPro" id="IPR036942">
    <property type="entry name" value="Beta-barrel_TonB_sf"/>
</dbReference>
<evidence type="ECO:0000256" key="5">
    <source>
        <dbReference type="ARBA" id="ARBA00023077"/>
    </source>
</evidence>
<keyword evidence="5 9" id="KW-0798">TonB box</keyword>
<dbReference type="Pfam" id="PF00593">
    <property type="entry name" value="TonB_dep_Rec_b-barrel"/>
    <property type="match status" value="1"/>
</dbReference>
<dbReference type="InterPro" id="IPR000531">
    <property type="entry name" value="Beta-barrel_TonB"/>
</dbReference>
<dbReference type="EMBL" id="FUZZ01000005">
    <property type="protein sequence ID" value="SKD09768.1"/>
    <property type="molecule type" value="Genomic_DNA"/>
</dbReference>
<keyword evidence="2 8" id="KW-0813">Transport</keyword>
<gene>
    <name evidence="12" type="ORF">SAMN05660461_5660</name>
</gene>
<feature type="domain" description="TonB-dependent receptor plug" evidence="11">
    <location>
        <begin position="199"/>
        <end position="324"/>
    </location>
</feature>
<dbReference type="InterPro" id="IPR039426">
    <property type="entry name" value="TonB-dep_rcpt-like"/>
</dbReference>